<dbReference type="InterPro" id="IPR015422">
    <property type="entry name" value="PyrdxlP-dep_Trfase_small"/>
</dbReference>
<protein>
    <recommendedName>
        <fullName evidence="6">alanine transaminase</fullName>
        <ecNumber evidence="6">2.6.1.2</ecNumber>
    </recommendedName>
</protein>
<comment type="cofactor">
    <cofactor evidence="1">
        <name>pyridoxal 5'-phosphate</name>
        <dbReference type="ChEBI" id="CHEBI:597326"/>
    </cofactor>
</comment>
<accession>A0AAD2WVU7</accession>
<reference evidence="8 9" key="1">
    <citation type="submission" date="2012-07" db="EMBL/GenBank/DDBJ databases">
        <authorList>
            <person name="Moroni P."/>
            <person name="Richards V.P."/>
            <person name="Durkin S.A.S."/>
            <person name="Kim M."/>
            <person name="Pavinski Bitar P.D."/>
            <person name="Stanhope M.J."/>
            <person name="Town C.D."/>
            <person name="Zadoks R.N."/>
            <person name="Venter J.C."/>
        </authorList>
    </citation>
    <scope>NUCLEOTIDE SEQUENCE [LARGE SCALE GENOMIC DNA]</scope>
    <source>
        <strain evidence="8 9">MRI Z1-216</strain>
    </source>
</reference>
<sequence>MKIFDKSMKLEHVAYDIRGPVLEEADRMRANGEKILRLNTGNPAAFGFEAPDEVIRDLITNARESEGYSDSKGIFSARKAVMQYYQLQNIHVDMDDIYIVNGVSEGISMSMQALLDNDDEVLVPMPDYPLWTACVSLAGGNAVHYICDEEANWYPDIDDIKSKITSKTKAIVLINPNNPTGAVYPREILQEIVDIARQNDLIIFSDEVYDRLVMDGMEHIPIASIAEDIFTVTLSGLSKSHRICGFRVGWMVLSGPRQHVKGYIEGLNMLANMRLCSNVLAQQVIQTSLGGQQSIDSMLLPGGRIYEQRNYIHKAINEIPGLSAVKPNAGLYLFPKIDTDMYRIDNDEEFVLNFLKQEKVLLTHGRGFNMNTADHFRIVYLPRVDELTELQEKMARFLSQYKR</sequence>
<organism evidence="8 9">
    <name type="scientific">Streptococcus agalactiae MRI Z1-216</name>
    <dbReference type="NCBI Taxonomy" id="1154879"/>
    <lineage>
        <taxon>Bacteria</taxon>
        <taxon>Bacillati</taxon>
        <taxon>Bacillota</taxon>
        <taxon>Bacilli</taxon>
        <taxon>Lactobacillales</taxon>
        <taxon>Streptococcaceae</taxon>
        <taxon>Streptococcus</taxon>
    </lineage>
</organism>
<dbReference type="CDD" id="cd00609">
    <property type="entry name" value="AAT_like"/>
    <property type="match status" value="1"/>
</dbReference>
<dbReference type="GO" id="GO:0004021">
    <property type="term" value="F:L-alanine:2-oxoglutarate aminotransferase activity"/>
    <property type="evidence" value="ECO:0007669"/>
    <property type="project" value="UniProtKB-EC"/>
</dbReference>
<dbReference type="AlphaFoldDB" id="A0AAD2WVU7"/>
<dbReference type="SUPFAM" id="SSF53383">
    <property type="entry name" value="PLP-dependent transferases"/>
    <property type="match status" value="1"/>
</dbReference>
<keyword evidence="5" id="KW-0663">Pyridoxal phosphate</keyword>
<evidence type="ECO:0000256" key="5">
    <source>
        <dbReference type="ARBA" id="ARBA00022898"/>
    </source>
</evidence>
<evidence type="ECO:0000256" key="3">
    <source>
        <dbReference type="ARBA" id="ARBA00022576"/>
    </source>
</evidence>
<evidence type="ECO:0000259" key="7">
    <source>
        <dbReference type="Pfam" id="PF00155"/>
    </source>
</evidence>
<dbReference type="PANTHER" id="PTHR43488:SF2">
    <property type="entry name" value="GLUTAMATE-PYRUVATE AMINOTRANSFERASE ALAA"/>
    <property type="match status" value="1"/>
</dbReference>
<dbReference type="EMBL" id="ALSF01000064">
    <property type="protein sequence ID" value="EPU39282.1"/>
    <property type="molecule type" value="Genomic_DNA"/>
</dbReference>
<evidence type="ECO:0000256" key="4">
    <source>
        <dbReference type="ARBA" id="ARBA00022679"/>
    </source>
</evidence>
<keyword evidence="3 8" id="KW-0032">Aminotransferase</keyword>
<dbReference type="RefSeq" id="WP_000688108.1">
    <property type="nucleotide sequence ID" value="NZ_ALSF01000064.1"/>
</dbReference>
<proteinExistence type="inferred from homology"/>
<keyword evidence="4 8" id="KW-0808">Transferase</keyword>
<feature type="domain" description="Aminotransferase class I/classII large" evidence="7">
    <location>
        <begin position="34"/>
        <end position="384"/>
    </location>
</feature>
<dbReference type="GO" id="GO:0030170">
    <property type="term" value="F:pyridoxal phosphate binding"/>
    <property type="evidence" value="ECO:0007669"/>
    <property type="project" value="InterPro"/>
</dbReference>
<dbReference type="InterPro" id="IPR015421">
    <property type="entry name" value="PyrdxlP-dep_Trfase_major"/>
</dbReference>
<dbReference type="Gene3D" id="3.90.1150.10">
    <property type="entry name" value="Aspartate Aminotransferase, domain 1"/>
    <property type="match status" value="1"/>
</dbReference>
<evidence type="ECO:0000256" key="6">
    <source>
        <dbReference type="ARBA" id="ARBA00026106"/>
    </source>
</evidence>
<evidence type="ECO:0000313" key="9">
    <source>
        <dbReference type="Proteomes" id="UP000015176"/>
    </source>
</evidence>
<evidence type="ECO:0000256" key="2">
    <source>
        <dbReference type="ARBA" id="ARBA00007441"/>
    </source>
</evidence>
<evidence type="ECO:0000256" key="1">
    <source>
        <dbReference type="ARBA" id="ARBA00001933"/>
    </source>
</evidence>
<dbReference type="Gene3D" id="3.40.640.10">
    <property type="entry name" value="Type I PLP-dependent aspartate aminotransferase-like (Major domain)"/>
    <property type="match status" value="1"/>
</dbReference>
<dbReference type="Proteomes" id="UP000015176">
    <property type="component" value="Unassembled WGS sequence"/>
</dbReference>
<dbReference type="InterPro" id="IPR004839">
    <property type="entry name" value="Aminotransferase_I/II_large"/>
</dbReference>
<comment type="caution">
    <text evidence="8">The sequence shown here is derived from an EMBL/GenBank/DDBJ whole genome shotgun (WGS) entry which is preliminary data.</text>
</comment>
<dbReference type="EC" id="2.6.1.2" evidence="6"/>
<dbReference type="PANTHER" id="PTHR43488">
    <property type="entry name" value="GLUTAMATE-PYRUVATE AMINOTRANSFERASE ALAA"/>
    <property type="match status" value="1"/>
</dbReference>
<dbReference type="InterPro" id="IPR015424">
    <property type="entry name" value="PyrdxlP-dep_Trfase"/>
</dbReference>
<dbReference type="GeneID" id="66886522"/>
<name>A0AAD2WVU7_STRAG</name>
<gene>
    <name evidence="8" type="ORF">SAG0164_04985</name>
</gene>
<comment type="similarity">
    <text evidence="2">Belongs to the class-I pyridoxal-phosphate-dependent aminotransferase family.</text>
</comment>
<evidence type="ECO:0000313" key="8">
    <source>
        <dbReference type="EMBL" id="EPU39282.1"/>
    </source>
</evidence>
<dbReference type="InterPro" id="IPR051926">
    <property type="entry name" value="Ala_Aminotransferase"/>
</dbReference>
<dbReference type="Pfam" id="PF00155">
    <property type="entry name" value="Aminotran_1_2"/>
    <property type="match status" value="1"/>
</dbReference>